<keyword evidence="11" id="KW-1160">Virus entry into host cell</keyword>
<proteinExistence type="predicted"/>
<evidence type="ECO:0000256" key="2">
    <source>
        <dbReference type="ARBA" id="ARBA00004328"/>
    </source>
</evidence>
<keyword evidence="5" id="KW-1143">T=pseudo3 icosahedral capsid protein</keyword>
<keyword evidence="8" id="KW-0946">Virion</keyword>
<keyword evidence="9" id="KW-1035">Host cytoplasm</keyword>
<evidence type="ECO:0000259" key="13">
    <source>
        <dbReference type="Pfam" id="PF22663"/>
    </source>
</evidence>
<evidence type="ECO:0000256" key="3">
    <source>
        <dbReference type="ARBA" id="ARBA00020107"/>
    </source>
</evidence>
<dbReference type="GO" id="GO:0046718">
    <property type="term" value="P:symbiont entry into host cell"/>
    <property type="evidence" value="ECO:0007669"/>
    <property type="project" value="UniProtKB-KW"/>
</dbReference>
<keyword evidence="7" id="KW-1161">Viral attachment to host cell</keyword>
<evidence type="ECO:0000256" key="4">
    <source>
        <dbReference type="ARBA" id="ARBA00022581"/>
    </source>
</evidence>
<feature type="region of interest" description="Disordered" evidence="12">
    <location>
        <begin position="81"/>
        <end position="102"/>
    </location>
</feature>
<dbReference type="Pfam" id="PF22663">
    <property type="entry name" value="Rhv_5"/>
    <property type="match status" value="1"/>
</dbReference>
<sequence>IGLQSTFNFTIPFISSVDFRINSKTVSSALNSDGWFTIWVLNPITYPPNTPPAQAIMLMASAGSDFSYRLPISPPYVQNGVHDNAEKGTTEDTNATQMEGTPVGLTTNHSNCSFFFDRYRCIGMLDSVFKNTRQVVTVTDTSGKIKTAKDLLVTGTNIKHFMNLGPVPSISTTNVSSFYIINHTGTGSVPYQCLVTNGDLNFYRSCPFTYFHCDLEVTVKPVAPVTGCWYVTWFPPGSDLSEKHVSPSFYCPNIENPNLTLNNDDLSSIYTLYPTFHSNGYGCVSFNIPYSSPLSAIPT</sequence>
<evidence type="ECO:0000313" key="14">
    <source>
        <dbReference type="EMBL" id="AFJ04554.1"/>
    </source>
</evidence>
<reference evidence="14 15" key="1">
    <citation type="journal article" date="2012" name="PLoS ONE">
        <title>Genetic diversity of the genus cosavirus in the family picornaviridae: a new species, recombination, and 26 new genotypes.</title>
        <authorList>
            <person name="Kapusinszky B."/>
            <person name="Phan T.G."/>
            <person name="Kapoor A."/>
            <person name="Delwart E.L."/>
        </authorList>
    </citation>
    <scope>NUCLEOTIDE SEQUENCE [LARGE SCALE GENOMIC DNA]</scope>
    <source>
        <strain evidence="14 15">NG19</strain>
    </source>
</reference>
<dbReference type="Gene3D" id="2.60.120.20">
    <property type="match status" value="2"/>
</dbReference>
<dbReference type="SUPFAM" id="SSF88633">
    <property type="entry name" value="Positive stranded ssRNA viruses"/>
    <property type="match status" value="1"/>
</dbReference>
<keyword evidence="5" id="KW-0167">Capsid protein</keyword>
<dbReference type="EMBL" id="JN867777">
    <property type="protein sequence ID" value="AFJ04554.1"/>
    <property type="molecule type" value="Genomic_RNA"/>
</dbReference>
<name>I1YLV1_9PICO</name>
<evidence type="ECO:0000256" key="9">
    <source>
        <dbReference type="ARBA" id="ARBA00023200"/>
    </source>
</evidence>
<protein>
    <recommendedName>
        <fullName evidence="3">Genome polyprotein</fullName>
    </recommendedName>
</protein>
<dbReference type="GO" id="GO:0019062">
    <property type="term" value="P:virion attachment to host cell"/>
    <property type="evidence" value="ECO:0007669"/>
    <property type="project" value="UniProtKB-KW"/>
</dbReference>
<accession>I1YLV1</accession>
<organism evidence="14 15">
    <name type="scientific">cosavirus D5</name>
    <dbReference type="NCBI Taxonomy" id="1181291"/>
    <lineage>
        <taxon>Viruses</taxon>
        <taxon>Riboviria</taxon>
        <taxon>Orthornavirae</taxon>
        <taxon>Pisuviricota</taxon>
        <taxon>Pisoniviricetes</taxon>
        <taxon>Picornavirales</taxon>
        <taxon>Picornaviridae</taxon>
        <taxon>Caphthovirinae</taxon>
        <taxon>Cosavirus</taxon>
        <taxon>Cosavirus depakis</taxon>
        <taxon>Cosavirus D</taxon>
    </lineage>
</organism>
<dbReference type="GO" id="GO:0043657">
    <property type="term" value="C:host cell"/>
    <property type="evidence" value="ECO:0007669"/>
    <property type="project" value="UniProtKB-SubCell"/>
</dbReference>
<keyword evidence="6" id="KW-0519">Myristate</keyword>
<feature type="non-terminal residue" evidence="14">
    <location>
        <position position="299"/>
    </location>
</feature>
<dbReference type="Proteomes" id="UP000327200">
    <property type="component" value="Segment"/>
</dbReference>
<feature type="non-terminal residue" evidence="14">
    <location>
        <position position="1"/>
    </location>
</feature>
<feature type="compositionally biased region" description="Polar residues" evidence="12">
    <location>
        <begin position="91"/>
        <end position="102"/>
    </location>
</feature>
<keyword evidence="4" id="KW-0945">Host-virus interaction</keyword>
<evidence type="ECO:0000256" key="7">
    <source>
        <dbReference type="ARBA" id="ARBA00022804"/>
    </source>
</evidence>
<evidence type="ECO:0000256" key="1">
    <source>
        <dbReference type="ARBA" id="ARBA00004192"/>
    </source>
</evidence>
<evidence type="ECO:0000256" key="11">
    <source>
        <dbReference type="ARBA" id="ARBA00023296"/>
    </source>
</evidence>
<evidence type="ECO:0000256" key="5">
    <source>
        <dbReference type="ARBA" id="ARBA00022706"/>
    </source>
</evidence>
<evidence type="ECO:0000256" key="12">
    <source>
        <dbReference type="SAM" id="MobiDB-lite"/>
    </source>
</evidence>
<dbReference type="GO" id="GO:0044423">
    <property type="term" value="C:virion component"/>
    <property type="evidence" value="ECO:0007669"/>
    <property type="project" value="UniProtKB-KW"/>
</dbReference>
<keyword evidence="10" id="KW-0449">Lipoprotein</keyword>
<feature type="domain" description="Picornavirus capsid VP1" evidence="13">
    <location>
        <begin position="84"/>
        <end position="299"/>
    </location>
</feature>
<dbReference type="InterPro" id="IPR059138">
    <property type="entry name" value="Pico_VP1"/>
</dbReference>
<evidence type="ECO:0000256" key="6">
    <source>
        <dbReference type="ARBA" id="ARBA00022707"/>
    </source>
</evidence>
<evidence type="ECO:0000256" key="10">
    <source>
        <dbReference type="ARBA" id="ARBA00023288"/>
    </source>
</evidence>
<evidence type="ECO:0000313" key="15">
    <source>
        <dbReference type="Proteomes" id="UP000327200"/>
    </source>
</evidence>
<evidence type="ECO:0000256" key="8">
    <source>
        <dbReference type="ARBA" id="ARBA00022844"/>
    </source>
</evidence>
<comment type="subcellular location">
    <subcellularLocation>
        <location evidence="1">Host cytoplasm</location>
    </subcellularLocation>
    <subcellularLocation>
        <location evidence="2">Virion</location>
    </subcellularLocation>
</comment>
<dbReference type="InterPro" id="IPR029053">
    <property type="entry name" value="Viral_coat"/>
</dbReference>